<comment type="caution">
    <text evidence="1">The sequence shown here is derived from an EMBL/GenBank/DDBJ whole genome shotgun (WGS) entry which is preliminary data.</text>
</comment>
<proteinExistence type="predicted"/>
<name>A0A8H7CTU1_9AGAR</name>
<reference evidence="1" key="1">
    <citation type="submission" date="2020-05" db="EMBL/GenBank/DDBJ databases">
        <title>Mycena genomes resolve the evolution of fungal bioluminescence.</title>
        <authorList>
            <person name="Tsai I.J."/>
        </authorList>
    </citation>
    <scope>NUCLEOTIDE SEQUENCE</scope>
    <source>
        <strain evidence="1">CCC161011</strain>
    </source>
</reference>
<evidence type="ECO:0000313" key="1">
    <source>
        <dbReference type="EMBL" id="KAF7350005.1"/>
    </source>
</evidence>
<gene>
    <name evidence="1" type="ORF">MVEN_01302100</name>
</gene>
<protein>
    <submittedName>
        <fullName evidence="1">Uncharacterized protein</fullName>
    </submittedName>
</protein>
<organism evidence="1 2">
    <name type="scientific">Mycena venus</name>
    <dbReference type="NCBI Taxonomy" id="2733690"/>
    <lineage>
        <taxon>Eukaryota</taxon>
        <taxon>Fungi</taxon>
        <taxon>Dikarya</taxon>
        <taxon>Basidiomycota</taxon>
        <taxon>Agaricomycotina</taxon>
        <taxon>Agaricomycetes</taxon>
        <taxon>Agaricomycetidae</taxon>
        <taxon>Agaricales</taxon>
        <taxon>Marasmiineae</taxon>
        <taxon>Mycenaceae</taxon>
        <taxon>Mycena</taxon>
    </lineage>
</organism>
<accession>A0A8H7CTU1</accession>
<dbReference type="EMBL" id="JACAZI010000010">
    <property type="protein sequence ID" value="KAF7350005.1"/>
    <property type="molecule type" value="Genomic_DNA"/>
</dbReference>
<keyword evidence="2" id="KW-1185">Reference proteome</keyword>
<sequence length="97" mass="11037">MSWVSCQAMLHAQVKSLFTTLKMHSLELLHPFFGLLVILAPHLDISYETTLPNGTEQRHRDIYPNKIGSEHYCGYCRVSGKHDAIYNLSSVYTNPAE</sequence>
<dbReference type="Proteomes" id="UP000620124">
    <property type="component" value="Unassembled WGS sequence"/>
</dbReference>
<evidence type="ECO:0000313" key="2">
    <source>
        <dbReference type="Proteomes" id="UP000620124"/>
    </source>
</evidence>
<dbReference type="AlphaFoldDB" id="A0A8H7CTU1"/>